<dbReference type="PANTHER" id="PTHR36417">
    <property type="entry name" value="SELENOPROTEIN DOMAIN PROTEIN (AFU_ORTHOLOGUE AFUA_1G05220)"/>
    <property type="match status" value="1"/>
</dbReference>
<dbReference type="SUPFAM" id="SSF52833">
    <property type="entry name" value="Thioredoxin-like"/>
    <property type="match status" value="1"/>
</dbReference>
<name>A0A0W8C8E6_PHYNI</name>
<dbReference type="Gene3D" id="3.40.30.10">
    <property type="entry name" value="Glutaredoxin"/>
    <property type="match status" value="1"/>
</dbReference>
<evidence type="ECO:0000256" key="2">
    <source>
        <dbReference type="SAM" id="SignalP"/>
    </source>
</evidence>
<feature type="signal peptide" evidence="2">
    <location>
        <begin position="1"/>
        <end position="23"/>
    </location>
</feature>
<feature type="chain" id="PRO_5006940256" evidence="2">
    <location>
        <begin position="24"/>
        <end position="731"/>
    </location>
</feature>
<accession>A0A0W8C8E6</accession>
<dbReference type="Pfam" id="PF10262">
    <property type="entry name" value="Rdx"/>
    <property type="match status" value="1"/>
</dbReference>
<proteinExistence type="predicted"/>
<dbReference type="OrthoDB" id="185024at2759"/>
<dbReference type="Proteomes" id="UP000052943">
    <property type="component" value="Unassembled WGS sequence"/>
</dbReference>
<dbReference type="InterPro" id="IPR011893">
    <property type="entry name" value="Selenoprotein_Rdx-typ"/>
</dbReference>
<dbReference type="InterPro" id="IPR036249">
    <property type="entry name" value="Thioredoxin-like_sf"/>
</dbReference>
<evidence type="ECO:0000313" key="4">
    <source>
        <dbReference type="Proteomes" id="UP000052943"/>
    </source>
</evidence>
<evidence type="ECO:0000256" key="1">
    <source>
        <dbReference type="ARBA" id="ARBA00023284"/>
    </source>
</evidence>
<keyword evidence="2" id="KW-0732">Signal</keyword>
<evidence type="ECO:0000313" key="3">
    <source>
        <dbReference type="EMBL" id="KUF80320.1"/>
    </source>
</evidence>
<gene>
    <name evidence="3" type="ORF">AM587_10016941</name>
</gene>
<dbReference type="AlphaFoldDB" id="A0A0W8C8E6"/>
<dbReference type="NCBIfam" id="TIGR02174">
    <property type="entry name" value="CXXU_selWTH"/>
    <property type="match status" value="1"/>
</dbReference>
<sequence>MVKFLSPMALSLAASAAAVAAYAAHFSFLPQLTKSIPSSPANMAPRTSHQRNIDEINRLDGYDVVIVCTSTPHQAQYWQDRLMATRGSISPKDAKVIAVFEDWEGGAGNGLGTLYAYTKAVAAGKELYGIDIPALLAAGSISVALYHTAGKGTRLAPLPGSENNNKSGVKLPAMVEVKDKYVPMTILEAVVKQTGVYASSRRGRLSVFWGDQVFIPSAEVNYEAKHHIDILAALAPMPSEKEWKEKGLEKYGLIVVNQQDNAAQVDKVTHETAIRLLSSFGEMKSVGTSLGSFSVDADMLRALLSEFAKELAAKSGKLDSDPHFWMPLTLELDAYTEVMAQKGVDKAESTAHYQRMKKMMANFEETRTKELGLFGCVDVGSDVYWWDYGQLKLYLKNNRLVTKPGVEADCLRSFLGISNNMEHSQIGENAVIKEATVLNSEIGHGDIKRSVLSGVCAKEVNADGSILINVTARSITAPNCVVYNVTSDEAEGLCLEEGSVVVGVLLPDGEKVVMRSSMDVCGGKAWKTVLEENQHSFENIYELNADANVSKLEKLIQDEHVKMREMTIMSTDAKLQLLIAALGAVALQQFVSRRRHQTIAAEKVKQQKFQTKKLAESAASDNDEAFVVEIEYCTGCRWMLRAAWMAQELLTTFQQDENSRLRSVTLTPNSRQGGVFNVYLREVGPNADPDAEPEVLWSRKIARRFPESKELKQLVRDIMCPERGLGHSDKK</sequence>
<dbReference type="PANTHER" id="PTHR36417:SF2">
    <property type="entry name" value="SELENOPROTEIN DOMAIN PROTEIN (AFU_ORTHOLOGUE AFUA_1G05220)"/>
    <property type="match status" value="1"/>
</dbReference>
<dbReference type="EMBL" id="LNFO01004578">
    <property type="protein sequence ID" value="KUF80320.1"/>
    <property type="molecule type" value="Genomic_DNA"/>
</dbReference>
<reference evidence="3 4" key="1">
    <citation type="submission" date="2015-11" db="EMBL/GenBank/DDBJ databases">
        <title>Genomes and virulence difference between two physiological races of Phytophthora nicotianae.</title>
        <authorList>
            <person name="Liu H."/>
            <person name="Ma X."/>
            <person name="Yu H."/>
            <person name="Fang D."/>
            <person name="Li Y."/>
            <person name="Wang X."/>
            <person name="Wang W."/>
            <person name="Dong Y."/>
            <person name="Xiao B."/>
        </authorList>
    </citation>
    <scope>NUCLEOTIDE SEQUENCE [LARGE SCALE GENOMIC DNA]</scope>
    <source>
        <strain evidence="4">race 0</strain>
    </source>
</reference>
<comment type="caution">
    <text evidence="3">The sequence shown here is derived from an EMBL/GenBank/DDBJ whole genome shotgun (WGS) entry which is preliminary data.</text>
</comment>
<protein>
    <submittedName>
        <fullName evidence="3">Uncharacterized protein</fullName>
    </submittedName>
</protein>
<dbReference type="STRING" id="4790.A0A0W8C8E6"/>
<keyword evidence="1" id="KW-0676">Redox-active center</keyword>
<organism evidence="3 4">
    <name type="scientific">Phytophthora nicotianae</name>
    <name type="common">Potato buckeye rot agent</name>
    <name type="synonym">Phytophthora parasitica</name>
    <dbReference type="NCBI Taxonomy" id="4792"/>
    <lineage>
        <taxon>Eukaryota</taxon>
        <taxon>Sar</taxon>
        <taxon>Stramenopiles</taxon>
        <taxon>Oomycota</taxon>
        <taxon>Peronosporomycetes</taxon>
        <taxon>Peronosporales</taxon>
        <taxon>Peronosporaceae</taxon>
        <taxon>Phytophthora</taxon>
    </lineage>
</organism>